<protein>
    <submittedName>
        <fullName evidence="1">Ribosomal protein L32</fullName>
    </submittedName>
</protein>
<gene>
    <name evidence="1" type="primary">rpmF</name>
    <name evidence="1" type="ORF">A357_0114</name>
</gene>
<organism evidence="1 2">
    <name type="scientific">Candidatus Carsonella ruddii PC isolate NHV</name>
    <dbReference type="NCBI Taxonomy" id="1202540"/>
    <lineage>
        <taxon>Bacteria</taxon>
        <taxon>Pseudomonadati</taxon>
        <taxon>Pseudomonadota</taxon>
        <taxon>Gammaproteobacteria</taxon>
        <taxon>Oceanospirillales</taxon>
        <taxon>Halomonadaceae</taxon>
        <taxon>Zymobacter group</taxon>
        <taxon>Candidatus Carsonella</taxon>
    </lineage>
</organism>
<evidence type="ECO:0000313" key="2">
    <source>
        <dbReference type="Proteomes" id="UP000003935"/>
    </source>
</evidence>
<dbReference type="GO" id="GO:0006412">
    <property type="term" value="P:translation"/>
    <property type="evidence" value="ECO:0007669"/>
    <property type="project" value="InterPro"/>
</dbReference>
<dbReference type="EMBL" id="CP003545">
    <property type="protein sequence ID" value="AFP84323.1"/>
    <property type="molecule type" value="Genomic_DNA"/>
</dbReference>
<dbReference type="Proteomes" id="UP000003935">
    <property type="component" value="Chromosome"/>
</dbReference>
<keyword evidence="1" id="KW-0687">Ribonucleoprotein</keyword>
<keyword evidence="1" id="KW-0689">Ribosomal protein</keyword>
<dbReference type="HOGENOM" id="CLU_218274_0_0_6"/>
<reference evidence="1 2" key="1">
    <citation type="journal article" date="2012" name="Mol. Biol. Evol.">
        <title>Genome reduction and co-evolution between the primary and secondary bacterial symbionts of psyllids.</title>
        <authorList>
            <person name="Sloan D.B."/>
            <person name="Moran N.A."/>
        </authorList>
    </citation>
    <scope>NUCLEOTIDE SEQUENCE [LARGE SCALE GENOMIC DNA]</scope>
    <source>
        <strain evidence="1 2">PC</strain>
    </source>
</reference>
<name>J3YQR4_CARRU</name>
<dbReference type="SUPFAM" id="SSF57829">
    <property type="entry name" value="Zn-binding ribosomal proteins"/>
    <property type="match status" value="1"/>
</dbReference>
<dbReference type="InterPro" id="IPR011332">
    <property type="entry name" value="Ribosomal_zn-bd"/>
</dbReference>
<dbReference type="KEGG" id="crv:A357_0114"/>
<dbReference type="GO" id="GO:0005840">
    <property type="term" value="C:ribosome"/>
    <property type="evidence" value="ECO:0007669"/>
    <property type="project" value="UniProtKB-KW"/>
</dbReference>
<sequence>MAVPKKKKSKSKSRFKKINFSLKNKIIEKNQYNNYYTKHRCLI</sequence>
<proteinExistence type="predicted"/>
<dbReference type="PATRIC" id="fig|1202540.3.peg.97"/>
<accession>J3YQR4</accession>
<dbReference type="RefSeq" id="WP_014887622.1">
    <property type="nucleotide sequence ID" value="NC_018418.1"/>
</dbReference>
<evidence type="ECO:0000313" key="1">
    <source>
        <dbReference type="EMBL" id="AFP84323.1"/>
    </source>
</evidence>
<dbReference type="AlphaFoldDB" id="J3YQR4"/>